<protein>
    <recommendedName>
        <fullName evidence="4">DNA-directed primase/polymerase protein</fullName>
        <ecNumber evidence="6">2.7.7.102</ecNumber>
        <ecNumber evidence="2">2.7.7.7</ecNumber>
    </recommendedName>
</protein>
<proteinExistence type="inferred from homology"/>
<dbReference type="PANTHER" id="PTHR31399:SF0">
    <property type="entry name" value="DNA-DIRECTED PRIMASE_POLYMERASE PROTEIN"/>
    <property type="match status" value="1"/>
</dbReference>
<evidence type="ECO:0000256" key="7">
    <source>
        <dbReference type="ARBA" id="ARBA00047303"/>
    </source>
</evidence>
<dbReference type="AlphaFoldDB" id="A0A1B6MKX0"/>
<evidence type="ECO:0000256" key="3">
    <source>
        <dbReference type="ARBA" id="ARBA00022932"/>
    </source>
</evidence>
<dbReference type="EC" id="2.7.7.7" evidence="2"/>
<gene>
    <name evidence="8" type="ORF">g.50235</name>
</gene>
<evidence type="ECO:0000256" key="1">
    <source>
        <dbReference type="ARBA" id="ARBA00009762"/>
    </source>
</evidence>
<dbReference type="GO" id="GO:0003682">
    <property type="term" value="F:chromatin binding"/>
    <property type="evidence" value="ECO:0007669"/>
    <property type="project" value="TreeGrafter"/>
</dbReference>
<keyword evidence="3" id="KW-0548">Nucleotidyltransferase</keyword>
<dbReference type="GO" id="GO:0031297">
    <property type="term" value="P:replication fork processing"/>
    <property type="evidence" value="ECO:0007669"/>
    <property type="project" value="TreeGrafter"/>
</dbReference>
<dbReference type="GO" id="GO:0009411">
    <property type="term" value="P:response to UV"/>
    <property type="evidence" value="ECO:0007669"/>
    <property type="project" value="TreeGrafter"/>
</dbReference>
<evidence type="ECO:0000256" key="2">
    <source>
        <dbReference type="ARBA" id="ARBA00012417"/>
    </source>
</evidence>
<dbReference type="EC" id="2.7.7.102" evidence="6"/>
<name>A0A1B6MKX0_9HEMI</name>
<reference evidence="8" key="1">
    <citation type="submission" date="2015-11" db="EMBL/GenBank/DDBJ databases">
        <title>De novo transcriptome assembly of four potential Pierce s Disease insect vectors from Arizona vineyards.</title>
        <authorList>
            <person name="Tassone E.E."/>
        </authorList>
    </citation>
    <scope>NUCLEOTIDE SEQUENCE</scope>
</reference>
<comment type="catalytic activity">
    <reaction evidence="7">
        <text>DNA(n) + a 2'-deoxyribonucleoside 5'-triphosphate = DNA(n+1) + diphosphate</text>
        <dbReference type="Rhea" id="RHEA:22508"/>
        <dbReference type="Rhea" id="RHEA-COMP:17339"/>
        <dbReference type="Rhea" id="RHEA-COMP:17340"/>
        <dbReference type="ChEBI" id="CHEBI:33019"/>
        <dbReference type="ChEBI" id="CHEBI:61560"/>
        <dbReference type="ChEBI" id="CHEBI:173112"/>
        <dbReference type="EC" id="2.7.7.7"/>
    </reaction>
    <physiologicalReaction direction="left-to-right" evidence="7">
        <dbReference type="Rhea" id="RHEA:22509"/>
    </physiologicalReaction>
</comment>
<dbReference type="GO" id="GO:0003887">
    <property type="term" value="F:DNA-directed DNA polymerase activity"/>
    <property type="evidence" value="ECO:0007669"/>
    <property type="project" value="UniProtKB-KW"/>
</dbReference>
<organism evidence="8">
    <name type="scientific">Graphocephala atropunctata</name>
    <dbReference type="NCBI Taxonomy" id="36148"/>
    <lineage>
        <taxon>Eukaryota</taxon>
        <taxon>Metazoa</taxon>
        <taxon>Ecdysozoa</taxon>
        <taxon>Arthropoda</taxon>
        <taxon>Hexapoda</taxon>
        <taxon>Insecta</taxon>
        <taxon>Pterygota</taxon>
        <taxon>Neoptera</taxon>
        <taxon>Paraneoptera</taxon>
        <taxon>Hemiptera</taxon>
        <taxon>Auchenorrhyncha</taxon>
        <taxon>Membracoidea</taxon>
        <taxon>Cicadellidae</taxon>
        <taxon>Cicadellinae</taxon>
        <taxon>Cicadellini</taxon>
        <taxon>Graphocephala</taxon>
    </lineage>
</organism>
<comment type="similarity">
    <text evidence="1">Belongs to the eukaryotic-type primase small subunit family.</text>
</comment>
<dbReference type="GO" id="GO:0005759">
    <property type="term" value="C:mitochondrial matrix"/>
    <property type="evidence" value="ECO:0007669"/>
    <property type="project" value="TreeGrafter"/>
</dbReference>
<dbReference type="EMBL" id="GEBQ01003458">
    <property type="protein sequence ID" value="JAT36519.1"/>
    <property type="molecule type" value="Transcribed_RNA"/>
</dbReference>
<keyword evidence="3" id="KW-0239">DNA-directed DNA polymerase</keyword>
<dbReference type="GO" id="GO:0042276">
    <property type="term" value="P:error-prone translesion synthesis"/>
    <property type="evidence" value="ECO:0007669"/>
    <property type="project" value="InterPro"/>
</dbReference>
<dbReference type="GO" id="GO:0006264">
    <property type="term" value="P:mitochondrial DNA replication"/>
    <property type="evidence" value="ECO:0007669"/>
    <property type="project" value="TreeGrafter"/>
</dbReference>
<evidence type="ECO:0000256" key="5">
    <source>
        <dbReference type="ARBA" id="ARBA00044677"/>
    </source>
</evidence>
<feature type="non-terminal residue" evidence="8">
    <location>
        <position position="371"/>
    </location>
</feature>
<keyword evidence="3" id="KW-0808">Transferase</keyword>
<evidence type="ECO:0000313" key="8">
    <source>
        <dbReference type="EMBL" id="JAT36519.1"/>
    </source>
</evidence>
<accession>A0A1B6MKX0</accession>
<evidence type="ECO:0000256" key="4">
    <source>
        <dbReference type="ARBA" id="ARBA00026139"/>
    </source>
</evidence>
<evidence type="ECO:0000256" key="6">
    <source>
        <dbReference type="ARBA" id="ARBA00044768"/>
    </source>
</evidence>
<sequence length="371" mass="42812">MSEKKFTSQHKKLGVNSFYGERACKRLVETKDENITVNKSLPRRLNHLFGPSQVWKVFNKQCDALEFARQKRNGVMTFAFQQSDGVRSFLVAHPQVFWFYDVQKRTSHRCTYEIIPESTACKLYFDLEFDKQCNQDKNGPYAVDTFISLVLYFLFVLFKITVSKDQVLNLDSTTEHKFSRHLIFQLNSCIFSDNKCVGEFVHFICNKLKLYLTSYENKSISLDSDNILVGCKCCNYSESKNSRCVKGSGLSFNRLQNLTVLDKKGKTSLICDENVYTKNRHFRLFQNTKWKKDAPLLLSADNIYTPTLQIGNKAANKDICSETYFLSSLVSNTSFLQIIDGDVKVIHFKNQLQLGLTTCSDDNYKLRKPLS</sequence>
<comment type="catalytic activity">
    <reaction evidence="5">
        <text>ssDNA + n NTP = ssDNA/pppN(pN)n-1 hybrid + (n-1) diphosphate.</text>
        <dbReference type="EC" id="2.7.7.102"/>
    </reaction>
</comment>
<dbReference type="PANTHER" id="PTHR31399">
    <property type="entry name" value="DNA-DIRECTED PRIMASE / POLYMERASE PROTEIN"/>
    <property type="match status" value="1"/>
</dbReference>
<dbReference type="GO" id="GO:0005634">
    <property type="term" value="C:nucleus"/>
    <property type="evidence" value="ECO:0007669"/>
    <property type="project" value="TreeGrafter"/>
</dbReference>
<dbReference type="InterPro" id="IPR044917">
    <property type="entry name" value="PRIMPOL"/>
</dbReference>